<dbReference type="InterPro" id="IPR008042">
    <property type="entry name" value="Retrotrans_Pao"/>
</dbReference>
<dbReference type="AlphaFoldDB" id="A0A8K0KI79"/>
<gene>
    <name evidence="1" type="ORF">J437_LFUL015490</name>
</gene>
<dbReference type="PANTHER" id="PTHR47331">
    <property type="entry name" value="PHD-TYPE DOMAIN-CONTAINING PROTEIN"/>
    <property type="match status" value="1"/>
</dbReference>
<reference evidence="1" key="2">
    <citation type="submission" date="2017-10" db="EMBL/GenBank/DDBJ databases">
        <title>Ladona fulva Genome sequencing and assembly.</title>
        <authorList>
            <person name="Murali S."/>
            <person name="Richards S."/>
            <person name="Bandaranaike D."/>
            <person name="Bellair M."/>
            <person name="Blankenburg K."/>
            <person name="Chao H."/>
            <person name="Dinh H."/>
            <person name="Doddapaneni H."/>
            <person name="Dugan-Rocha S."/>
            <person name="Elkadiri S."/>
            <person name="Gnanaolivu R."/>
            <person name="Hernandez B."/>
            <person name="Skinner E."/>
            <person name="Javaid M."/>
            <person name="Lee S."/>
            <person name="Li M."/>
            <person name="Ming W."/>
            <person name="Munidasa M."/>
            <person name="Muniz J."/>
            <person name="Nguyen L."/>
            <person name="Hughes D."/>
            <person name="Osuji N."/>
            <person name="Pu L.-L."/>
            <person name="Puazo M."/>
            <person name="Qu C."/>
            <person name="Quiroz J."/>
            <person name="Raj R."/>
            <person name="Weissenberger G."/>
            <person name="Xin Y."/>
            <person name="Zou X."/>
            <person name="Han Y."/>
            <person name="Worley K."/>
            <person name="Muzny D."/>
            <person name="Gibbs R."/>
        </authorList>
    </citation>
    <scope>NUCLEOTIDE SEQUENCE</scope>
    <source>
        <strain evidence="1">Sampled in the wild</strain>
    </source>
</reference>
<dbReference type="OrthoDB" id="5985859at2759"/>
<accession>A0A8K0KI79</accession>
<protein>
    <submittedName>
        <fullName evidence="1">Uncharacterized protein</fullName>
    </submittedName>
</protein>
<dbReference type="Proteomes" id="UP000792457">
    <property type="component" value="Unassembled WGS sequence"/>
</dbReference>
<keyword evidence="2" id="KW-1185">Reference proteome</keyword>
<organism evidence="1 2">
    <name type="scientific">Ladona fulva</name>
    <name type="common">Scarce chaser dragonfly</name>
    <name type="synonym">Libellula fulva</name>
    <dbReference type="NCBI Taxonomy" id="123851"/>
    <lineage>
        <taxon>Eukaryota</taxon>
        <taxon>Metazoa</taxon>
        <taxon>Ecdysozoa</taxon>
        <taxon>Arthropoda</taxon>
        <taxon>Hexapoda</taxon>
        <taxon>Insecta</taxon>
        <taxon>Pterygota</taxon>
        <taxon>Palaeoptera</taxon>
        <taxon>Odonata</taxon>
        <taxon>Epiprocta</taxon>
        <taxon>Anisoptera</taxon>
        <taxon>Libelluloidea</taxon>
        <taxon>Libellulidae</taxon>
        <taxon>Ladona</taxon>
    </lineage>
</organism>
<evidence type="ECO:0000313" key="2">
    <source>
        <dbReference type="Proteomes" id="UP000792457"/>
    </source>
</evidence>
<evidence type="ECO:0000313" key="1">
    <source>
        <dbReference type="EMBL" id="KAG8235487.1"/>
    </source>
</evidence>
<proteinExistence type="predicted"/>
<reference evidence="1" key="1">
    <citation type="submission" date="2013-04" db="EMBL/GenBank/DDBJ databases">
        <authorList>
            <person name="Qu J."/>
            <person name="Murali S.C."/>
            <person name="Bandaranaike D."/>
            <person name="Bellair M."/>
            <person name="Blankenburg K."/>
            <person name="Chao H."/>
            <person name="Dinh H."/>
            <person name="Doddapaneni H."/>
            <person name="Downs B."/>
            <person name="Dugan-Rocha S."/>
            <person name="Elkadiri S."/>
            <person name="Gnanaolivu R.D."/>
            <person name="Hernandez B."/>
            <person name="Javaid M."/>
            <person name="Jayaseelan J.C."/>
            <person name="Lee S."/>
            <person name="Li M."/>
            <person name="Ming W."/>
            <person name="Munidasa M."/>
            <person name="Muniz J."/>
            <person name="Nguyen L."/>
            <person name="Ongeri F."/>
            <person name="Osuji N."/>
            <person name="Pu L.-L."/>
            <person name="Puazo M."/>
            <person name="Qu C."/>
            <person name="Quiroz J."/>
            <person name="Raj R."/>
            <person name="Weissenberger G."/>
            <person name="Xin Y."/>
            <person name="Zou X."/>
            <person name="Han Y."/>
            <person name="Richards S."/>
            <person name="Worley K."/>
            <person name="Muzny D."/>
            <person name="Gibbs R."/>
        </authorList>
    </citation>
    <scope>NUCLEOTIDE SEQUENCE</scope>
    <source>
        <strain evidence="1">Sampled in the wild</strain>
    </source>
</reference>
<name>A0A8K0KI79_LADFU</name>
<dbReference type="Pfam" id="PF05380">
    <property type="entry name" value="Peptidase_A17"/>
    <property type="match status" value="1"/>
</dbReference>
<dbReference type="EMBL" id="KZ308915">
    <property type="protein sequence ID" value="KAG8235487.1"/>
    <property type="molecule type" value="Genomic_DNA"/>
</dbReference>
<sequence>MEYLKLGGFPLDKWASNSQEFMNTCSGDNVESNIYFDGDDFTRVKVLGLFWDMNADVFSYKINFPQITNSKRMLLSNIARIFDPIGGLSPIVFWCKCLLQSLWKLNIGWDELVPLEVMTQWEEFTSQIETLAKVQIPRFICNVGANDCQLIGFCDASEKGYGAILTIPKLELCAAHLLARLVFRVMNVYRGMILFNKILAWTDSQTVLSWLNTPSHILKMFVANRVVEINDCIPHSD</sequence>
<comment type="caution">
    <text evidence="1">The sequence shown here is derived from an EMBL/GenBank/DDBJ whole genome shotgun (WGS) entry which is preliminary data.</text>
</comment>